<reference evidence="2" key="1">
    <citation type="submission" date="2014-09" db="EMBL/GenBank/DDBJ databases">
        <authorList>
            <person name="Magalhaes I.L.F."/>
            <person name="Oliveira U."/>
            <person name="Santos F.R."/>
            <person name="Vidigal T.H.D.A."/>
            <person name="Brescovit A.D."/>
            <person name="Santos A.J."/>
        </authorList>
    </citation>
    <scope>NUCLEOTIDE SEQUENCE</scope>
</reference>
<feature type="chain" id="PRO_5005519878" evidence="1">
    <location>
        <begin position="18"/>
        <end position="385"/>
    </location>
</feature>
<feature type="signal peptide" evidence="1">
    <location>
        <begin position="1"/>
        <end position="17"/>
    </location>
</feature>
<accession>A0A0K8T8Z5</accession>
<dbReference type="EMBL" id="GBRD01004186">
    <property type="protein sequence ID" value="JAG61635.1"/>
    <property type="molecule type" value="Transcribed_RNA"/>
</dbReference>
<sequence>MWSQLLLFSLFSSFAVAAFVNSCSFNNCRWNLVREAEDSSNVVVDDRSVHYVNWRWDVRGGHWNVTYTYKYPSEWYTGKAVFVNSSVTSTGQNAFVSWGSNIPWMSNAIPIYSATPWNLTYNGDTFGFTPTQNGRYYFRVYSKNKRHNPFGNSEPIIQPCAFTSNDPAEVSKWWQEQKSNKVCPEPTLNWSWQAKNGKWTAQYRYVDKKTICNVYYQGNGLPQMKAINWELDEIKQSVSYATNPFRIYEDAWQVALSPAETWGFTPTGNGLWIFQHFSRNLVFQPFQAFRGTVMYGVPNTAGQSAPLYYAVGTPAQNTPVYTVGSSMSNPVYPNYGTQFYQVGTPINNPMYPVGSPVQISQKYTVGTPVPVQIPPTYTSATIIDP</sequence>
<evidence type="ECO:0000313" key="2">
    <source>
        <dbReference type="EMBL" id="JAG61635.1"/>
    </source>
</evidence>
<name>A0A0K8T8Z5_LYGHE</name>
<proteinExistence type="predicted"/>
<evidence type="ECO:0000256" key="1">
    <source>
        <dbReference type="SAM" id="SignalP"/>
    </source>
</evidence>
<protein>
    <submittedName>
        <fullName evidence="2">Uncharacterized protein</fullName>
    </submittedName>
</protein>
<keyword evidence="1" id="KW-0732">Signal</keyword>
<dbReference type="AlphaFoldDB" id="A0A0K8T8Z5"/>
<organism evidence="2">
    <name type="scientific">Lygus hesperus</name>
    <name type="common">Western plant bug</name>
    <dbReference type="NCBI Taxonomy" id="30085"/>
    <lineage>
        <taxon>Eukaryota</taxon>
        <taxon>Metazoa</taxon>
        <taxon>Ecdysozoa</taxon>
        <taxon>Arthropoda</taxon>
        <taxon>Hexapoda</taxon>
        <taxon>Insecta</taxon>
        <taxon>Pterygota</taxon>
        <taxon>Neoptera</taxon>
        <taxon>Paraneoptera</taxon>
        <taxon>Hemiptera</taxon>
        <taxon>Heteroptera</taxon>
        <taxon>Panheteroptera</taxon>
        <taxon>Cimicomorpha</taxon>
        <taxon>Miridae</taxon>
        <taxon>Mirini</taxon>
        <taxon>Lygus</taxon>
    </lineage>
</organism>